<accession>A0ABM0V6D6</accession>
<dbReference type="SUPFAM" id="SSF52075">
    <property type="entry name" value="Outer arm dynein light chain 1"/>
    <property type="match status" value="1"/>
</dbReference>
<protein>
    <submittedName>
        <fullName evidence="9">Receptor-like protein 12</fullName>
    </submittedName>
</protein>
<evidence type="ECO:0000256" key="7">
    <source>
        <dbReference type="ARBA" id="ARBA00023180"/>
    </source>
</evidence>
<dbReference type="InterPro" id="IPR032675">
    <property type="entry name" value="LRR_dom_sf"/>
</dbReference>
<keyword evidence="8" id="KW-1185">Reference proteome</keyword>
<proteinExistence type="predicted"/>
<keyword evidence="3" id="KW-0732">Signal</keyword>
<reference evidence="9" key="2">
    <citation type="submission" date="2025-08" db="UniProtKB">
        <authorList>
            <consortium name="RefSeq"/>
        </authorList>
    </citation>
    <scope>IDENTIFICATION</scope>
    <source>
        <tissue evidence="9">Leaf</tissue>
    </source>
</reference>
<dbReference type="Pfam" id="PF00560">
    <property type="entry name" value="LRR_1"/>
    <property type="match status" value="5"/>
</dbReference>
<dbReference type="PANTHER" id="PTHR48061:SF12">
    <property type="entry name" value="DISEASE RESISTANCE LIKE PROTEIN"/>
    <property type="match status" value="1"/>
</dbReference>
<organism evidence="8 9">
    <name type="scientific">Camelina sativa</name>
    <name type="common">False flax</name>
    <name type="synonym">Myagrum sativum</name>
    <dbReference type="NCBI Taxonomy" id="90675"/>
    <lineage>
        <taxon>Eukaryota</taxon>
        <taxon>Viridiplantae</taxon>
        <taxon>Streptophyta</taxon>
        <taxon>Embryophyta</taxon>
        <taxon>Tracheophyta</taxon>
        <taxon>Spermatophyta</taxon>
        <taxon>Magnoliopsida</taxon>
        <taxon>eudicotyledons</taxon>
        <taxon>Gunneridae</taxon>
        <taxon>Pentapetalae</taxon>
        <taxon>rosids</taxon>
        <taxon>malvids</taxon>
        <taxon>Brassicales</taxon>
        <taxon>Brassicaceae</taxon>
        <taxon>Camelineae</taxon>
        <taxon>Camelina</taxon>
    </lineage>
</organism>
<sequence>MISPVKDQTRLTDFQLVLLNLSSLVRIDLSSNQFKGMLPSNMSSLSKLESFDINENLFSRPVPSSLFMIPSLIKLNLGRNHFTGPLEILNFFSSQYNLSKLYIGENNFSGPIPGSISKLVGLSELSLSFWNTGGDIVDFSIFLHLKSLTSLDLSGIHMNISSTLHLPSSMRNLVLSSCKIDEFPKFLQNHTSLYSLDISANQIKGQLPEWLWSLPELGYVNIAHNSFSGELTVLPNSTVDSFIASDNQFSGEIPRAICEVGTLDLSNNNFSGSIPRCFGVSNTSLSILHLRNNSLSGVIPEESLHGYLRSLDVGLNRLSGQLPKSLINCSYLQFLNLEDNRINDKFPFWLSSLPNLQILVLRSNDFYGPNSFS</sequence>
<evidence type="ECO:0000256" key="6">
    <source>
        <dbReference type="ARBA" id="ARBA00023170"/>
    </source>
</evidence>
<keyword evidence="4" id="KW-1133">Transmembrane helix</keyword>
<dbReference type="PANTHER" id="PTHR48061">
    <property type="entry name" value="LEUCINE-RICH REPEAT RECEPTOR PROTEIN KINASE EMS1-LIKE-RELATED"/>
    <property type="match status" value="1"/>
</dbReference>
<gene>
    <name evidence="9" type="primary">LOC104733696</name>
</gene>
<comment type="subcellular location">
    <subcellularLocation>
        <location evidence="1">Membrane</location>
        <topology evidence="1">Single-pass type I membrane protein</topology>
    </subcellularLocation>
</comment>
<keyword evidence="5" id="KW-0472">Membrane</keyword>
<dbReference type="InterPro" id="IPR046956">
    <property type="entry name" value="RLP23-like"/>
</dbReference>
<evidence type="ECO:0000256" key="5">
    <source>
        <dbReference type="ARBA" id="ARBA00023136"/>
    </source>
</evidence>
<evidence type="ECO:0000313" key="9">
    <source>
        <dbReference type="RefSeq" id="XP_010451558.1"/>
    </source>
</evidence>
<keyword evidence="6" id="KW-0675">Receptor</keyword>
<keyword evidence="7" id="KW-0325">Glycoprotein</keyword>
<evidence type="ECO:0000256" key="4">
    <source>
        <dbReference type="ARBA" id="ARBA00022989"/>
    </source>
</evidence>
<dbReference type="SUPFAM" id="SSF52047">
    <property type="entry name" value="RNI-like"/>
    <property type="match status" value="1"/>
</dbReference>
<evidence type="ECO:0000313" key="8">
    <source>
        <dbReference type="Proteomes" id="UP000694864"/>
    </source>
</evidence>
<evidence type="ECO:0000256" key="1">
    <source>
        <dbReference type="ARBA" id="ARBA00004479"/>
    </source>
</evidence>
<evidence type="ECO:0000256" key="3">
    <source>
        <dbReference type="ARBA" id="ARBA00022729"/>
    </source>
</evidence>
<dbReference type="Proteomes" id="UP000694864">
    <property type="component" value="Chromosome 12"/>
</dbReference>
<reference evidence="8" key="1">
    <citation type="journal article" date="2014" name="Nat. Commun.">
        <title>The emerging biofuel crop Camelina sativa retains a highly undifferentiated hexaploid genome structure.</title>
        <authorList>
            <person name="Kagale S."/>
            <person name="Koh C."/>
            <person name="Nixon J."/>
            <person name="Bollina V."/>
            <person name="Clarke W.E."/>
            <person name="Tuteja R."/>
            <person name="Spillane C."/>
            <person name="Robinson S.J."/>
            <person name="Links M.G."/>
            <person name="Clarke C."/>
            <person name="Higgins E.E."/>
            <person name="Huebert T."/>
            <person name="Sharpe A.G."/>
            <person name="Parkin I.A."/>
        </authorList>
    </citation>
    <scope>NUCLEOTIDE SEQUENCE [LARGE SCALE GENOMIC DNA]</scope>
    <source>
        <strain evidence="8">cv. DH55</strain>
    </source>
</reference>
<evidence type="ECO:0000256" key="2">
    <source>
        <dbReference type="ARBA" id="ARBA00022692"/>
    </source>
</evidence>
<name>A0ABM0V6D6_CAMSA</name>
<dbReference type="InterPro" id="IPR001611">
    <property type="entry name" value="Leu-rich_rpt"/>
</dbReference>
<dbReference type="RefSeq" id="XP_010451558.1">
    <property type="nucleotide sequence ID" value="XM_010453256.1"/>
</dbReference>
<dbReference type="GeneID" id="104733696"/>
<keyword evidence="2" id="KW-0812">Transmembrane</keyword>
<dbReference type="Pfam" id="PF13855">
    <property type="entry name" value="LRR_8"/>
    <property type="match status" value="1"/>
</dbReference>
<dbReference type="Gene3D" id="3.80.10.10">
    <property type="entry name" value="Ribonuclease Inhibitor"/>
    <property type="match status" value="2"/>
</dbReference>